<dbReference type="OrthoDB" id="9393833at2759"/>
<sequence>MASVQNVSLKQVVALCNTLGLLVDGMMEPNSLAMLVGMTKKIIFTKLTSKVLSEVEQQHPLEKIIHNAAFLYTLETGDDSKVFLLLFKGIMNGIEDMLRDSNEIEVRRTILKQISYLKSFLPDIFRNILTTYAVFSYVNFCSPPKELEGLVLTFFDSRFSSNISKKLSHLICSFLSHSLSDSSQVIDALTYFISNFDAFCTKVTAPLSESMILEGFLLHKRLSPMWKHDKMIYFVVILNLPHKSDDAVWETNGESFSQKLSHLWDSVNNSLKHLKNLEISLLLTKSGVCGDLESLCSQNGILIISRVSEEDIDNILHLINISPMNNLHDSVDPQNIGCLESLASLVVGGTSFTHLKVSMNNHAYLVPHHIFLCASLEEVLNDYYSECLNCLKTVKQWLQPINEKSFHEEKVSKCLEIQKYLENDCDQLLNDSKPNMSSESIASTYALGVAFPLGLFEFALKNVLADFCTGKVSSVKKLCDMLDSSLLAIIHKLWNTPKPVLVEERNYLEFHKKIKCRIPVPIEPASSKENLLHCVLQLVERLIKIDAIVSTK</sequence>
<dbReference type="InterPro" id="IPR027409">
    <property type="entry name" value="GroEL-like_apical_dom_sf"/>
</dbReference>
<gene>
    <name evidence="1" type="ORF">AVEN_118805_1</name>
</gene>
<accession>A0A4Y2BW09</accession>
<name>A0A4Y2BW09_ARAVE</name>
<dbReference type="EMBL" id="BGPR01000118">
    <property type="protein sequence ID" value="GBL96278.1"/>
    <property type="molecule type" value="Genomic_DNA"/>
</dbReference>
<organism evidence="1 2">
    <name type="scientific">Araneus ventricosus</name>
    <name type="common">Orbweaver spider</name>
    <name type="synonym">Epeira ventricosa</name>
    <dbReference type="NCBI Taxonomy" id="182803"/>
    <lineage>
        <taxon>Eukaryota</taxon>
        <taxon>Metazoa</taxon>
        <taxon>Ecdysozoa</taxon>
        <taxon>Arthropoda</taxon>
        <taxon>Chelicerata</taxon>
        <taxon>Arachnida</taxon>
        <taxon>Araneae</taxon>
        <taxon>Araneomorphae</taxon>
        <taxon>Entelegynae</taxon>
        <taxon>Araneoidea</taxon>
        <taxon>Araneidae</taxon>
        <taxon>Araneus</taxon>
    </lineage>
</organism>
<dbReference type="SUPFAM" id="SSF48592">
    <property type="entry name" value="GroEL equatorial domain-like"/>
    <property type="match status" value="1"/>
</dbReference>
<dbReference type="PANTHER" id="PTHR14667">
    <property type="entry name" value="BARDET-BIEDL SYNDROME 10 PROTEIN"/>
    <property type="match status" value="1"/>
</dbReference>
<protein>
    <submittedName>
        <fullName evidence="1">Uncharacterized protein</fullName>
    </submittedName>
</protein>
<dbReference type="Proteomes" id="UP000499080">
    <property type="component" value="Unassembled WGS sequence"/>
</dbReference>
<dbReference type="Pfam" id="PF00118">
    <property type="entry name" value="Cpn60_TCP1"/>
    <property type="match status" value="1"/>
</dbReference>
<dbReference type="GO" id="GO:0051131">
    <property type="term" value="P:chaperone-mediated protein complex assembly"/>
    <property type="evidence" value="ECO:0007669"/>
    <property type="project" value="InterPro"/>
</dbReference>
<dbReference type="InterPro" id="IPR042619">
    <property type="entry name" value="BBS10"/>
</dbReference>
<dbReference type="GO" id="GO:0005524">
    <property type="term" value="F:ATP binding"/>
    <property type="evidence" value="ECO:0007669"/>
    <property type="project" value="InterPro"/>
</dbReference>
<proteinExistence type="predicted"/>
<keyword evidence="2" id="KW-1185">Reference proteome</keyword>
<dbReference type="InterPro" id="IPR002423">
    <property type="entry name" value="Cpn60/GroEL/TCP-1"/>
</dbReference>
<dbReference type="SUPFAM" id="SSF52029">
    <property type="entry name" value="GroEL apical domain-like"/>
    <property type="match status" value="1"/>
</dbReference>
<dbReference type="Gene3D" id="3.50.7.10">
    <property type="entry name" value="GroEL"/>
    <property type="match status" value="1"/>
</dbReference>
<dbReference type="PANTHER" id="PTHR14667:SF2">
    <property type="entry name" value="BARDET-BIEDL SYNDROME 10 PROTEIN"/>
    <property type="match status" value="1"/>
</dbReference>
<evidence type="ECO:0000313" key="1">
    <source>
        <dbReference type="EMBL" id="GBL96278.1"/>
    </source>
</evidence>
<reference evidence="1 2" key="1">
    <citation type="journal article" date="2019" name="Sci. Rep.">
        <title>Orb-weaving spider Araneus ventricosus genome elucidates the spidroin gene catalogue.</title>
        <authorList>
            <person name="Kono N."/>
            <person name="Nakamura H."/>
            <person name="Ohtoshi R."/>
            <person name="Moran D.A.P."/>
            <person name="Shinohara A."/>
            <person name="Yoshida Y."/>
            <person name="Fujiwara M."/>
            <person name="Mori M."/>
            <person name="Tomita M."/>
            <person name="Arakawa K."/>
        </authorList>
    </citation>
    <scope>NUCLEOTIDE SEQUENCE [LARGE SCALE GENOMIC DNA]</scope>
</reference>
<dbReference type="AlphaFoldDB" id="A0A4Y2BW09"/>
<comment type="caution">
    <text evidence="1">The sequence shown here is derived from an EMBL/GenBank/DDBJ whole genome shotgun (WGS) entry which is preliminary data.</text>
</comment>
<evidence type="ECO:0000313" key="2">
    <source>
        <dbReference type="Proteomes" id="UP000499080"/>
    </source>
</evidence>
<dbReference type="InterPro" id="IPR027413">
    <property type="entry name" value="GROEL-like_equatorial_sf"/>
</dbReference>